<evidence type="ECO:0000313" key="1">
    <source>
        <dbReference type="EMBL" id="CAG04132.1"/>
    </source>
</evidence>
<gene>
    <name evidence="1" type="ORF">GSTENG00023765001</name>
</gene>
<name>Q4S5F0_TETNG</name>
<organism evidence="1">
    <name type="scientific">Tetraodon nigroviridis</name>
    <name type="common">Spotted green pufferfish</name>
    <name type="synonym">Chelonodon nigroviridis</name>
    <dbReference type="NCBI Taxonomy" id="99883"/>
    <lineage>
        <taxon>Eukaryota</taxon>
        <taxon>Metazoa</taxon>
        <taxon>Chordata</taxon>
        <taxon>Craniata</taxon>
        <taxon>Vertebrata</taxon>
        <taxon>Euteleostomi</taxon>
        <taxon>Actinopterygii</taxon>
        <taxon>Neopterygii</taxon>
        <taxon>Teleostei</taxon>
        <taxon>Neoteleostei</taxon>
        <taxon>Acanthomorphata</taxon>
        <taxon>Eupercaria</taxon>
        <taxon>Tetraodontiformes</taxon>
        <taxon>Tetradontoidea</taxon>
        <taxon>Tetraodontidae</taxon>
        <taxon>Tetraodon</taxon>
    </lineage>
</organism>
<reference evidence="1" key="2">
    <citation type="submission" date="2004-02" db="EMBL/GenBank/DDBJ databases">
        <authorList>
            <consortium name="Genoscope"/>
            <consortium name="Whitehead Institute Centre for Genome Research"/>
        </authorList>
    </citation>
    <scope>NUCLEOTIDE SEQUENCE</scope>
</reference>
<comment type="caution">
    <text evidence="1">The sequence shown here is derived from an EMBL/GenBank/DDBJ whole genome shotgun (WGS) entry which is preliminary data.</text>
</comment>
<reference evidence="1" key="1">
    <citation type="journal article" date="2004" name="Nature">
        <title>Genome duplication in the teleost fish Tetraodon nigroviridis reveals the early vertebrate proto-karyotype.</title>
        <authorList>
            <person name="Jaillon O."/>
            <person name="Aury J.-M."/>
            <person name="Brunet F."/>
            <person name="Petit J.-L."/>
            <person name="Stange-Thomann N."/>
            <person name="Mauceli E."/>
            <person name="Bouneau L."/>
            <person name="Fischer C."/>
            <person name="Ozouf-Costaz C."/>
            <person name="Bernot A."/>
            <person name="Nicaud S."/>
            <person name="Jaffe D."/>
            <person name="Fisher S."/>
            <person name="Lutfalla G."/>
            <person name="Dossat C."/>
            <person name="Segurens B."/>
            <person name="Dasilva C."/>
            <person name="Salanoubat M."/>
            <person name="Levy M."/>
            <person name="Boudet N."/>
            <person name="Castellano S."/>
            <person name="Anthouard V."/>
            <person name="Jubin C."/>
            <person name="Castelli V."/>
            <person name="Katinka M."/>
            <person name="Vacherie B."/>
            <person name="Biemont C."/>
            <person name="Skalli Z."/>
            <person name="Cattolico L."/>
            <person name="Poulain J."/>
            <person name="De Berardinis V."/>
            <person name="Cruaud C."/>
            <person name="Duprat S."/>
            <person name="Brottier P."/>
            <person name="Coutanceau J.-P."/>
            <person name="Gouzy J."/>
            <person name="Parra G."/>
            <person name="Lardier G."/>
            <person name="Chapple C."/>
            <person name="McKernan K.J."/>
            <person name="McEwan P."/>
            <person name="Bosak S."/>
            <person name="Kellis M."/>
            <person name="Volff J.-N."/>
            <person name="Guigo R."/>
            <person name="Zody M.C."/>
            <person name="Mesirov J."/>
            <person name="Lindblad-Toh K."/>
            <person name="Birren B."/>
            <person name="Nusbaum C."/>
            <person name="Kahn D."/>
            <person name="Robinson-Rechavi M."/>
            <person name="Laudet V."/>
            <person name="Schachter V."/>
            <person name="Quetier F."/>
            <person name="Saurin W."/>
            <person name="Scarpelli C."/>
            <person name="Wincker P."/>
            <person name="Lander E.S."/>
            <person name="Weissenbach J."/>
            <person name="Roest Crollius H."/>
        </authorList>
    </citation>
    <scope>NUCLEOTIDE SEQUENCE [LARGE SCALE GENOMIC DNA]</scope>
</reference>
<dbReference type="AlphaFoldDB" id="Q4S5F0"/>
<dbReference type="EMBL" id="CAAE01014731">
    <property type="protein sequence ID" value="CAG04132.1"/>
    <property type="molecule type" value="Genomic_DNA"/>
</dbReference>
<sequence>MVTHSEAVQTCEHPSGHSLAHHWSLVVQDKHLILADFRHKVEMLLQTQT</sequence>
<accession>Q4S5F0</accession>
<dbReference type="KEGG" id="tng:GSTEN00023765G001"/>
<protein>
    <submittedName>
        <fullName evidence="1">(spotted green pufferfish) hypothetical protein</fullName>
    </submittedName>
</protein>
<proteinExistence type="predicted"/>